<evidence type="ECO:0000313" key="2">
    <source>
        <dbReference type="EMBL" id="KAI5610603.1"/>
    </source>
</evidence>
<feature type="compositionally biased region" description="Low complexity" evidence="1">
    <location>
        <begin position="18"/>
        <end position="28"/>
    </location>
</feature>
<sequence length="178" mass="18713">MSFIVANGGVTQCNRTLSSASTSSSHSSPFTAGHQNFHPSSCTSKCQRSKQVNGTSSYCTATFLVPYDEKSSHESGLESKFSDSSTFNPHGVAKTASENGGMHSPLSHISSSLLPCRNPTDSQRSKSLSESDTGANSSGHRHVNGHHKVNGFKHSDKTSDSPASASSITDSDSQCVSK</sequence>
<dbReference type="EMBL" id="MU572669">
    <property type="protein sequence ID" value="KAI5610603.1"/>
    <property type="molecule type" value="Genomic_DNA"/>
</dbReference>
<feature type="compositionally biased region" description="Low complexity" evidence="1">
    <location>
        <begin position="103"/>
        <end position="115"/>
    </location>
</feature>
<dbReference type="AlphaFoldDB" id="A0AAD5FC56"/>
<evidence type="ECO:0000256" key="1">
    <source>
        <dbReference type="SAM" id="MobiDB-lite"/>
    </source>
</evidence>
<keyword evidence="3" id="KW-1185">Reference proteome</keyword>
<feature type="compositionally biased region" description="Basic residues" evidence="1">
    <location>
        <begin position="139"/>
        <end position="151"/>
    </location>
</feature>
<accession>A0AAD5FC56</accession>
<organism evidence="2 3">
    <name type="scientific">Silurus asotus</name>
    <name type="common">Amur catfish</name>
    <name type="synonym">Parasilurus asotus</name>
    <dbReference type="NCBI Taxonomy" id="30991"/>
    <lineage>
        <taxon>Eukaryota</taxon>
        <taxon>Metazoa</taxon>
        <taxon>Chordata</taxon>
        <taxon>Craniata</taxon>
        <taxon>Vertebrata</taxon>
        <taxon>Euteleostomi</taxon>
        <taxon>Actinopterygii</taxon>
        <taxon>Neopterygii</taxon>
        <taxon>Teleostei</taxon>
        <taxon>Ostariophysi</taxon>
        <taxon>Siluriformes</taxon>
        <taxon>Siluridae</taxon>
        <taxon>Silurus</taxon>
    </lineage>
</organism>
<comment type="caution">
    <text evidence="2">The sequence shown here is derived from an EMBL/GenBank/DDBJ whole genome shotgun (WGS) entry which is preliminary data.</text>
</comment>
<feature type="region of interest" description="Disordered" evidence="1">
    <location>
        <begin position="73"/>
        <end position="178"/>
    </location>
</feature>
<dbReference type="Proteomes" id="UP001205998">
    <property type="component" value="Unassembled WGS sequence"/>
</dbReference>
<proteinExistence type="predicted"/>
<protein>
    <submittedName>
        <fullName evidence="2">Uncharacterized protein</fullName>
    </submittedName>
</protein>
<reference evidence="2" key="1">
    <citation type="submission" date="2018-07" db="EMBL/GenBank/DDBJ databases">
        <title>Comparative genomics of catfishes provides insights into carnivory and benthic adaptation.</title>
        <authorList>
            <person name="Zhang Y."/>
            <person name="Wang D."/>
            <person name="Peng Z."/>
            <person name="Zheng S."/>
            <person name="Shao F."/>
            <person name="Tao W."/>
        </authorList>
    </citation>
    <scope>NUCLEOTIDE SEQUENCE</scope>
    <source>
        <strain evidence="2">Chongqing</strain>
    </source>
</reference>
<feature type="region of interest" description="Disordered" evidence="1">
    <location>
        <begin position="15"/>
        <end position="34"/>
    </location>
</feature>
<feature type="compositionally biased region" description="Polar residues" evidence="1">
    <location>
        <begin position="160"/>
        <end position="178"/>
    </location>
</feature>
<name>A0AAD5FC56_SILAS</name>
<gene>
    <name evidence="2" type="ORF">C0J50_12030</name>
</gene>
<evidence type="ECO:0000313" key="3">
    <source>
        <dbReference type="Proteomes" id="UP001205998"/>
    </source>
</evidence>